<feature type="region of interest" description="Disordered" evidence="1">
    <location>
        <begin position="29"/>
        <end position="53"/>
    </location>
</feature>
<gene>
    <name evidence="3" type="ORF">VZT92_008395</name>
</gene>
<evidence type="ECO:0000256" key="1">
    <source>
        <dbReference type="SAM" id="MobiDB-lite"/>
    </source>
</evidence>
<keyword evidence="4" id="KW-1185">Reference proteome</keyword>
<evidence type="ECO:0000313" key="4">
    <source>
        <dbReference type="Proteomes" id="UP001488805"/>
    </source>
</evidence>
<reference evidence="3 4" key="1">
    <citation type="journal article" date="2024" name="Genome Biol. Evol.">
        <title>Chromosome-level genome assembly of the viviparous eelpout Zoarces viviparus.</title>
        <authorList>
            <person name="Fuhrmann N."/>
            <person name="Brasseur M.V."/>
            <person name="Bakowski C.E."/>
            <person name="Podsiadlowski L."/>
            <person name="Prost S."/>
            <person name="Krehenwinkel H."/>
            <person name="Mayer C."/>
        </authorList>
    </citation>
    <scope>NUCLEOTIDE SEQUENCE [LARGE SCALE GENOMIC DNA]</scope>
    <source>
        <strain evidence="3">NO-MEL_2022_Ind0_liver</strain>
    </source>
</reference>
<keyword evidence="2" id="KW-0732">Signal</keyword>
<evidence type="ECO:0000313" key="3">
    <source>
        <dbReference type="EMBL" id="KAK9533266.1"/>
    </source>
</evidence>
<feature type="chain" id="PRO_5043754908" evidence="2">
    <location>
        <begin position="27"/>
        <end position="74"/>
    </location>
</feature>
<name>A0AAW1FFF8_ZOAVI</name>
<feature type="signal peptide" evidence="2">
    <location>
        <begin position="1"/>
        <end position="26"/>
    </location>
</feature>
<accession>A0AAW1FFF8</accession>
<proteinExistence type="predicted"/>
<evidence type="ECO:0000256" key="2">
    <source>
        <dbReference type="SAM" id="SignalP"/>
    </source>
</evidence>
<feature type="compositionally biased region" description="Low complexity" evidence="1">
    <location>
        <begin position="29"/>
        <end position="42"/>
    </location>
</feature>
<organism evidence="3 4">
    <name type="scientific">Zoarces viviparus</name>
    <name type="common">Viviparous eelpout</name>
    <name type="synonym">Blennius viviparus</name>
    <dbReference type="NCBI Taxonomy" id="48416"/>
    <lineage>
        <taxon>Eukaryota</taxon>
        <taxon>Metazoa</taxon>
        <taxon>Chordata</taxon>
        <taxon>Craniata</taxon>
        <taxon>Vertebrata</taxon>
        <taxon>Euteleostomi</taxon>
        <taxon>Actinopterygii</taxon>
        <taxon>Neopterygii</taxon>
        <taxon>Teleostei</taxon>
        <taxon>Neoteleostei</taxon>
        <taxon>Acanthomorphata</taxon>
        <taxon>Eupercaria</taxon>
        <taxon>Perciformes</taxon>
        <taxon>Cottioidei</taxon>
        <taxon>Zoarcales</taxon>
        <taxon>Zoarcidae</taxon>
        <taxon>Zoarcinae</taxon>
        <taxon>Zoarces</taxon>
    </lineage>
</organism>
<comment type="caution">
    <text evidence="3">The sequence shown here is derived from an EMBL/GenBank/DDBJ whole genome shotgun (WGS) entry which is preliminary data.</text>
</comment>
<dbReference type="EMBL" id="JBCEZU010000067">
    <property type="protein sequence ID" value="KAK9533266.1"/>
    <property type="molecule type" value="Genomic_DNA"/>
</dbReference>
<dbReference type="Proteomes" id="UP001488805">
    <property type="component" value="Unassembled WGS sequence"/>
</dbReference>
<dbReference type="AlphaFoldDB" id="A0AAW1FFF8"/>
<protein>
    <submittedName>
        <fullName evidence="3">Uncharacterized protein</fullName>
    </submittedName>
</protein>
<sequence length="74" mass="7687">MNKMCVAYLGALLLTLHLIPLQVVQAQTPGPATNATTANKTETPPPKESGSGTTDCFTLLLPLAVAASLLHGWS</sequence>